<keyword evidence="2" id="KW-1185">Reference proteome</keyword>
<dbReference type="EMBL" id="JABSTQ010011430">
    <property type="protein sequence ID" value="KAG0411451.1"/>
    <property type="molecule type" value="Genomic_DNA"/>
</dbReference>
<proteinExistence type="predicted"/>
<evidence type="ECO:0000313" key="2">
    <source>
        <dbReference type="Proteomes" id="UP000805193"/>
    </source>
</evidence>
<sequence>AFPGSPEKSRQGTYLATIPRINKRSGQPELIRARTKHHSSSPILAGIEDFISAPLRIRSPLPQD</sequence>
<feature type="non-terminal residue" evidence="1">
    <location>
        <position position="1"/>
    </location>
</feature>
<feature type="non-terminal residue" evidence="1">
    <location>
        <position position="64"/>
    </location>
</feature>
<name>A0AC60NWL6_IXOPE</name>
<reference evidence="1 2" key="1">
    <citation type="journal article" date="2020" name="Cell">
        <title>Large-Scale Comparative Analyses of Tick Genomes Elucidate Their Genetic Diversity and Vector Capacities.</title>
        <authorList>
            <consortium name="Tick Genome and Microbiome Consortium (TIGMIC)"/>
            <person name="Jia N."/>
            <person name="Wang J."/>
            <person name="Shi W."/>
            <person name="Du L."/>
            <person name="Sun Y."/>
            <person name="Zhan W."/>
            <person name="Jiang J.F."/>
            <person name="Wang Q."/>
            <person name="Zhang B."/>
            <person name="Ji P."/>
            <person name="Bell-Sakyi L."/>
            <person name="Cui X.M."/>
            <person name="Yuan T.T."/>
            <person name="Jiang B.G."/>
            <person name="Yang W.F."/>
            <person name="Lam T.T."/>
            <person name="Chang Q.C."/>
            <person name="Ding S.J."/>
            <person name="Wang X.J."/>
            <person name="Zhu J.G."/>
            <person name="Ruan X.D."/>
            <person name="Zhao L."/>
            <person name="Wei J.T."/>
            <person name="Ye R.Z."/>
            <person name="Que T.C."/>
            <person name="Du C.H."/>
            <person name="Zhou Y.H."/>
            <person name="Cheng J.X."/>
            <person name="Dai P.F."/>
            <person name="Guo W.B."/>
            <person name="Han X.H."/>
            <person name="Huang E.J."/>
            <person name="Li L.F."/>
            <person name="Wei W."/>
            <person name="Gao Y.C."/>
            <person name="Liu J.Z."/>
            <person name="Shao H.Z."/>
            <person name="Wang X."/>
            <person name="Wang C.C."/>
            <person name="Yang T.C."/>
            <person name="Huo Q.B."/>
            <person name="Li W."/>
            <person name="Chen H.Y."/>
            <person name="Chen S.E."/>
            <person name="Zhou L.G."/>
            <person name="Ni X.B."/>
            <person name="Tian J.H."/>
            <person name="Sheng Y."/>
            <person name="Liu T."/>
            <person name="Pan Y.S."/>
            <person name="Xia L.Y."/>
            <person name="Li J."/>
            <person name="Zhao F."/>
            <person name="Cao W.C."/>
        </authorList>
    </citation>
    <scope>NUCLEOTIDE SEQUENCE [LARGE SCALE GENOMIC DNA]</scope>
    <source>
        <strain evidence="1">Iper-2018</strain>
    </source>
</reference>
<organism evidence="1 2">
    <name type="scientific">Ixodes persulcatus</name>
    <name type="common">Taiga tick</name>
    <dbReference type="NCBI Taxonomy" id="34615"/>
    <lineage>
        <taxon>Eukaryota</taxon>
        <taxon>Metazoa</taxon>
        <taxon>Ecdysozoa</taxon>
        <taxon>Arthropoda</taxon>
        <taxon>Chelicerata</taxon>
        <taxon>Arachnida</taxon>
        <taxon>Acari</taxon>
        <taxon>Parasitiformes</taxon>
        <taxon>Ixodida</taxon>
        <taxon>Ixodoidea</taxon>
        <taxon>Ixodidae</taxon>
        <taxon>Ixodinae</taxon>
        <taxon>Ixodes</taxon>
    </lineage>
</organism>
<protein>
    <submittedName>
        <fullName evidence="1">Uncharacterized protein</fullName>
    </submittedName>
</protein>
<evidence type="ECO:0000313" key="1">
    <source>
        <dbReference type="EMBL" id="KAG0411451.1"/>
    </source>
</evidence>
<dbReference type="Proteomes" id="UP000805193">
    <property type="component" value="Unassembled WGS sequence"/>
</dbReference>
<comment type="caution">
    <text evidence="1">The sequence shown here is derived from an EMBL/GenBank/DDBJ whole genome shotgun (WGS) entry which is preliminary data.</text>
</comment>
<gene>
    <name evidence="1" type="ORF">HPB47_011406</name>
</gene>
<accession>A0AC60NWL6</accession>